<keyword evidence="4" id="KW-1133">Transmembrane helix</keyword>
<reference evidence="5 6" key="1">
    <citation type="submission" date="2024-09" db="EMBL/GenBank/DDBJ databases">
        <title>Chromosome-scale assembly of Riccia fluitans.</title>
        <authorList>
            <person name="Paukszto L."/>
            <person name="Sawicki J."/>
            <person name="Karawczyk K."/>
            <person name="Piernik-Szablinska J."/>
            <person name="Szczecinska M."/>
            <person name="Mazdziarz M."/>
        </authorList>
    </citation>
    <scope>NUCLEOTIDE SEQUENCE [LARGE SCALE GENOMIC DNA]</scope>
    <source>
        <strain evidence="5">Rf_01</strain>
        <tissue evidence="5">Aerial parts of the thallus</tissue>
    </source>
</reference>
<dbReference type="EMBL" id="JBHFFA010000007">
    <property type="protein sequence ID" value="KAL2612418.1"/>
    <property type="molecule type" value="Genomic_DNA"/>
</dbReference>
<dbReference type="GO" id="GO:0016491">
    <property type="term" value="F:oxidoreductase activity"/>
    <property type="evidence" value="ECO:0007669"/>
    <property type="project" value="UniProtKB-KW"/>
</dbReference>
<organism evidence="5 6">
    <name type="scientific">Riccia fluitans</name>
    <dbReference type="NCBI Taxonomy" id="41844"/>
    <lineage>
        <taxon>Eukaryota</taxon>
        <taxon>Viridiplantae</taxon>
        <taxon>Streptophyta</taxon>
        <taxon>Embryophyta</taxon>
        <taxon>Marchantiophyta</taxon>
        <taxon>Marchantiopsida</taxon>
        <taxon>Marchantiidae</taxon>
        <taxon>Marchantiales</taxon>
        <taxon>Ricciaceae</taxon>
        <taxon>Riccia</taxon>
    </lineage>
</organism>
<dbReference type="PANTHER" id="PTHR43391:SF89">
    <property type="entry name" value="11-BETA-HYDROXYSTEROID DEHYDROGENASE 1A-RELATED"/>
    <property type="match status" value="1"/>
</dbReference>
<evidence type="ECO:0000256" key="3">
    <source>
        <dbReference type="RuleBase" id="RU000363"/>
    </source>
</evidence>
<dbReference type="AlphaFoldDB" id="A0ABD1XY13"/>
<sequence length="341" mass="37895">MTLLHTFLDLLMPPAAIIGLIVTFPIVAISKSVYWLFHLFSRENLRNKVVLITGASSGIGEHLAYKYAKRGARLVLSARREEKLNAVAELARTKGAADTFVVTTDVTSEDDCKSLIEQTINRFGRLDHLVLNAGVANSFLLEDAKDTKSFTVIMDTLFWGSVYPAYFSLPYLRSSKGRIVVVASVASWLNYPRQTFYNAGKAALLQFFDTLRAEVRGSVGITIATPGWVESEMTQGKFVSGTGDSGAKPDGRDAHIGPTPVLTTEACAEAIVSGAERKKRYIVVPFWYLSFLPYRIWVPEAMEWLFQTFLLPRGRSPPLSKTLVDQLQMKTFYPAGLHKTE</sequence>
<name>A0ABD1XY13_9MARC</name>
<dbReference type="InterPro" id="IPR036291">
    <property type="entry name" value="NAD(P)-bd_dom_sf"/>
</dbReference>
<evidence type="ECO:0000256" key="1">
    <source>
        <dbReference type="ARBA" id="ARBA00006484"/>
    </source>
</evidence>
<keyword evidence="4" id="KW-0472">Membrane</keyword>
<evidence type="ECO:0000256" key="4">
    <source>
        <dbReference type="SAM" id="Phobius"/>
    </source>
</evidence>
<protein>
    <submittedName>
        <fullName evidence="5">Uncharacterized protein</fullName>
    </submittedName>
</protein>
<dbReference type="SUPFAM" id="SSF51735">
    <property type="entry name" value="NAD(P)-binding Rossmann-fold domains"/>
    <property type="match status" value="1"/>
</dbReference>
<keyword evidence="6" id="KW-1185">Reference proteome</keyword>
<dbReference type="PROSITE" id="PS00061">
    <property type="entry name" value="ADH_SHORT"/>
    <property type="match status" value="1"/>
</dbReference>
<evidence type="ECO:0000313" key="6">
    <source>
        <dbReference type="Proteomes" id="UP001605036"/>
    </source>
</evidence>
<comment type="caution">
    <text evidence="5">The sequence shown here is derived from an EMBL/GenBank/DDBJ whole genome shotgun (WGS) entry which is preliminary data.</text>
</comment>
<dbReference type="PRINTS" id="PR00080">
    <property type="entry name" value="SDRFAMILY"/>
</dbReference>
<evidence type="ECO:0000256" key="2">
    <source>
        <dbReference type="ARBA" id="ARBA00023002"/>
    </source>
</evidence>
<comment type="similarity">
    <text evidence="1 3">Belongs to the short-chain dehydrogenases/reductases (SDR) family.</text>
</comment>
<dbReference type="Gene3D" id="3.40.50.720">
    <property type="entry name" value="NAD(P)-binding Rossmann-like Domain"/>
    <property type="match status" value="1"/>
</dbReference>
<dbReference type="PRINTS" id="PR00081">
    <property type="entry name" value="GDHRDH"/>
</dbReference>
<dbReference type="Pfam" id="PF00106">
    <property type="entry name" value="adh_short"/>
    <property type="match status" value="1"/>
</dbReference>
<gene>
    <name evidence="5" type="ORF">R1flu_024110</name>
</gene>
<proteinExistence type="inferred from homology"/>
<feature type="transmembrane region" description="Helical" evidence="4">
    <location>
        <begin position="15"/>
        <end position="37"/>
    </location>
</feature>
<evidence type="ECO:0000313" key="5">
    <source>
        <dbReference type="EMBL" id="KAL2612418.1"/>
    </source>
</evidence>
<dbReference type="PANTHER" id="PTHR43391">
    <property type="entry name" value="RETINOL DEHYDROGENASE-RELATED"/>
    <property type="match status" value="1"/>
</dbReference>
<dbReference type="NCBIfam" id="NF004825">
    <property type="entry name" value="PRK06181.1"/>
    <property type="match status" value="1"/>
</dbReference>
<dbReference type="InterPro" id="IPR002347">
    <property type="entry name" value="SDR_fam"/>
</dbReference>
<keyword evidence="2" id="KW-0560">Oxidoreductase</keyword>
<keyword evidence="4" id="KW-0812">Transmembrane</keyword>
<accession>A0ABD1XY13</accession>
<dbReference type="Proteomes" id="UP001605036">
    <property type="component" value="Unassembled WGS sequence"/>
</dbReference>
<dbReference type="InterPro" id="IPR020904">
    <property type="entry name" value="Sc_DH/Rdtase_CS"/>
</dbReference>